<proteinExistence type="predicted"/>
<comment type="caution">
    <text evidence="1">The sequence shown here is derived from an EMBL/GenBank/DDBJ whole genome shotgun (WGS) entry which is preliminary data.</text>
</comment>
<gene>
    <name evidence="1" type="ORF">M8818_002748</name>
</gene>
<dbReference type="Proteomes" id="UP001320706">
    <property type="component" value="Unassembled WGS sequence"/>
</dbReference>
<dbReference type="EMBL" id="JAMKPW020000011">
    <property type="protein sequence ID" value="KAK8213447.1"/>
    <property type="molecule type" value="Genomic_DNA"/>
</dbReference>
<name>A0ACC3SL77_9PEZI</name>
<protein>
    <submittedName>
        <fullName evidence="1">Uncharacterized protein</fullName>
    </submittedName>
</protein>
<reference evidence="1" key="1">
    <citation type="submission" date="2024-02" db="EMBL/GenBank/DDBJ databases">
        <title>Metagenome Assembled Genome of Zalaria obscura JY119.</title>
        <authorList>
            <person name="Vighnesh L."/>
            <person name="Jagadeeshwari U."/>
            <person name="Venkata Ramana C."/>
            <person name="Sasikala C."/>
        </authorList>
    </citation>
    <scope>NUCLEOTIDE SEQUENCE</scope>
    <source>
        <strain evidence="1">JY119</strain>
    </source>
</reference>
<evidence type="ECO:0000313" key="1">
    <source>
        <dbReference type="EMBL" id="KAK8213447.1"/>
    </source>
</evidence>
<accession>A0ACC3SL77</accession>
<sequence length="88" mass="9893">MRTFSRTRAASSREWFEQGAEARDWRSCMEGCLICAQRANSLARRPRDRLSQSTAEVSGSNAKGDKVARRYGRGHEDGADQLLTSKGW</sequence>
<evidence type="ECO:0000313" key="2">
    <source>
        <dbReference type="Proteomes" id="UP001320706"/>
    </source>
</evidence>
<organism evidence="1 2">
    <name type="scientific">Zalaria obscura</name>
    <dbReference type="NCBI Taxonomy" id="2024903"/>
    <lineage>
        <taxon>Eukaryota</taxon>
        <taxon>Fungi</taxon>
        <taxon>Dikarya</taxon>
        <taxon>Ascomycota</taxon>
        <taxon>Pezizomycotina</taxon>
        <taxon>Dothideomycetes</taxon>
        <taxon>Dothideomycetidae</taxon>
        <taxon>Dothideales</taxon>
        <taxon>Zalariaceae</taxon>
        <taxon>Zalaria</taxon>
    </lineage>
</organism>
<keyword evidence="2" id="KW-1185">Reference proteome</keyword>